<dbReference type="InterPro" id="IPR052509">
    <property type="entry name" value="Metal_resp_DNA-bind_regulator"/>
</dbReference>
<dbReference type="Proteomes" id="UP000241434">
    <property type="component" value="Unassembled WGS sequence"/>
</dbReference>
<dbReference type="EMBL" id="JYGE01000004">
    <property type="protein sequence ID" value="PSJ31442.1"/>
    <property type="molecule type" value="Genomic_DNA"/>
</dbReference>
<dbReference type="PANTHER" id="PTHR33169">
    <property type="entry name" value="PADR-FAMILY TRANSCRIPTIONAL REGULATOR"/>
    <property type="match status" value="1"/>
</dbReference>
<dbReference type="AlphaFoldDB" id="A0A2P7Q0F4"/>
<reference evidence="2" key="1">
    <citation type="thesis" date="2015" institute="Rutgers" country="The State University of New Jersey, 14 College Farm Rd., New Brunswick, NJ, USA">
        <title>Ammonia toxicity in bacteria and its implications for treatment of and resource recovery from highly nitrogenous organic wastes.</title>
        <authorList>
            <person name="Luther A.K."/>
        </authorList>
    </citation>
    <scope>NUCLEOTIDE SEQUENCE</scope>
    <source>
        <strain evidence="2">RT-10B</strain>
    </source>
</reference>
<dbReference type="InterPro" id="IPR036388">
    <property type="entry name" value="WH-like_DNA-bd_sf"/>
</dbReference>
<comment type="caution">
    <text evidence="2">The sequence shown here is derived from an EMBL/GenBank/DDBJ whole genome shotgun (WGS) entry which is preliminary data.</text>
</comment>
<dbReference type="Pfam" id="PF03551">
    <property type="entry name" value="PadR"/>
    <property type="match status" value="1"/>
</dbReference>
<proteinExistence type="predicted"/>
<gene>
    <name evidence="2" type="ORF">UF10_05855</name>
</gene>
<keyword evidence="3" id="KW-1185">Reference proteome</keyword>
<dbReference type="Gene3D" id="1.10.10.10">
    <property type="entry name" value="Winged helix-like DNA-binding domain superfamily/Winged helix DNA-binding domain"/>
    <property type="match status" value="1"/>
</dbReference>
<evidence type="ECO:0000259" key="1">
    <source>
        <dbReference type="Pfam" id="PF03551"/>
    </source>
</evidence>
<dbReference type="InterPro" id="IPR036390">
    <property type="entry name" value="WH_DNA-bd_sf"/>
</dbReference>
<evidence type="ECO:0000313" key="2">
    <source>
        <dbReference type="EMBL" id="PSJ31442.1"/>
    </source>
</evidence>
<accession>A0A2P7Q0F4</accession>
<name>A0A2P7Q0F4_9FIRM</name>
<protein>
    <submittedName>
        <fullName evidence="2">PadR family transcriptional regulator</fullName>
    </submittedName>
</protein>
<dbReference type="OrthoDB" id="9808017at2"/>
<dbReference type="InterPro" id="IPR005149">
    <property type="entry name" value="Tscrpt_reg_PadR_N"/>
</dbReference>
<dbReference type="RefSeq" id="WP_106776905.1">
    <property type="nucleotide sequence ID" value="NZ_JYGE01000004.1"/>
</dbReference>
<feature type="domain" description="Transcription regulator PadR N-terminal" evidence="1">
    <location>
        <begin position="14"/>
        <end position="81"/>
    </location>
</feature>
<dbReference type="PANTHER" id="PTHR33169:SF24">
    <property type="entry name" value="TRANSCRIPTIONAL REGULATOR, PADR FAMILY"/>
    <property type="match status" value="1"/>
</dbReference>
<evidence type="ECO:0000313" key="3">
    <source>
        <dbReference type="Proteomes" id="UP000241434"/>
    </source>
</evidence>
<sequence>MNTQFKKGALELCVLAMIGKKNMYGYEIVQNISNSIEVNEGTIYPILRRLTKDGYFDTYMEASSEGPARKYYEITDRGVEYFLNQRKEWYDFSKVIDSIIGGNIYGNRLDKEDNDDDSSE</sequence>
<organism evidence="2 3">
    <name type="scientific">Peptostreptococcus russellii</name>
    <dbReference type="NCBI Taxonomy" id="215200"/>
    <lineage>
        <taxon>Bacteria</taxon>
        <taxon>Bacillati</taxon>
        <taxon>Bacillota</taxon>
        <taxon>Clostridia</taxon>
        <taxon>Peptostreptococcales</taxon>
        <taxon>Peptostreptococcaceae</taxon>
        <taxon>Peptostreptococcus</taxon>
    </lineage>
</organism>
<dbReference type="SUPFAM" id="SSF46785">
    <property type="entry name" value="Winged helix' DNA-binding domain"/>
    <property type="match status" value="1"/>
</dbReference>